<organism evidence="2 3">
    <name type="scientific">Anoxybacteroides tepidamans</name>
    <dbReference type="NCBI Taxonomy" id="265948"/>
    <lineage>
        <taxon>Bacteria</taxon>
        <taxon>Bacillati</taxon>
        <taxon>Bacillota</taxon>
        <taxon>Bacilli</taxon>
        <taxon>Bacillales</taxon>
        <taxon>Anoxybacillaceae</taxon>
        <taxon>Anoxybacteroides</taxon>
    </lineage>
</organism>
<dbReference type="InterPro" id="IPR012912">
    <property type="entry name" value="Plasmid_pRiA4b_Orf3-like"/>
</dbReference>
<dbReference type="PANTHER" id="PTHR41878">
    <property type="entry name" value="LEXA REPRESSOR-RELATED"/>
    <property type="match status" value="1"/>
</dbReference>
<evidence type="ECO:0000313" key="3">
    <source>
        <dbReference type="Proteomes" id="UP000520011"/>
    </source>
</evidence>
<dbReference type="PANTHER" id="PTHR41878:SF1">
    <property type="entry name" value="TNPR PROTEIN"/>
    <property type="match status" value="1"/>
</dbReference>
<dbReference type="Gene3D" id="3.10.290.30">
    <property type="entry name" value="MM3350-like"/>
    <property type="match status" value="1"/>
</dbReference>
<evidence type="ECO:0000259" key="1">
    <source>
        <dbReference type="Pfam" id="PF07929"/>
    </source>
</evidence>
<dbReference type="RefSeq" id="WP_183251038.1">
    <property type="nucleotide sequence ID" value="NZ_JACHEP010000001.1"/>
</dbReference>
<dbReference type="InterPro" id="IPR024047">
    <property type="entry name" value="MM3350-like_sf"/>
</dbReference>
<dbReference type="Pfam" id="PF07929">
    <property type="entry name" value="PRiA4_ORF3"/>
    <property type="match status" value="1"/>
</dbReference>
<accession>A0A7W8IMK8</accession>
<evidence type="ECO:0000313" key="2">
    <source>
        <dbReference type="EMBL" id="MBB5323300.1"/>
    </source>
</evidence>
<sequence>MIYQLKVKLKGVRPSVWRRLQVPSDMTFAEFHRVLQIAFDWDDDHLHTFYVTKTRGQKKGFFIQFV</sequence>
<dbReference type="Proteomes" id="UP000520011">
    <property type="component" value="Unassembled WGS sequence"/>
</dbReference>
<proteinExistence type="predicted"/>
<keyword evidence="3" id="KW-1185">Reference proteome</keyword>
<reference evidence="2 3" key="1">
    <citation type="submission" date="2020-08" db="EMBL/GenBank/DDBJ databases">
        <title>Genomic Encyclopedia of Type Strains, Phase IV (KMG-IV): sequencing the most valuable type-strain genomes for metagenomic binning, comparative biology and taxonomic classification.</title>
        <authorList>
            <person name="Goeker M."/>
        </authorList>
    </citation>
    <scope>NUCLEOTIDE SEQUENCE [LARGE SCALE GENOMIC DNA]</scope>
    <source>
        <strain evidence="2 3">DSM 16325</strain>
    </source>
</reference>
<feature type="domain" description="Plasmid pRiA4b Orf3-like" evidence="1">
    <location>
        <begin position="2"/>
        <end position="56"/>
    </location>
</feature>
<dbReference type="EMBL" id="JACHEP010000001">
    <property type="protein sequence ID" value="MBB5323300.1"/>
    <property type="molecule type" value="Genomic_DNA"/>
</dbReference>
<protein>
    <recommendedName>
        <fullName evidence="1">Plasmid pRiA4b Orf3-like domain-containing protein</fullName>
    </recommendedName>
</protein>
<dbReference type="SUPFAM" id="SSF159941">
    <property type="entry name" value="MM3350-like"/>
    <property type="match status" value="1"/>
</dbReference>
<gene>
    <name evidence="2" type="ORF">HNQ34_000377</name>
</gene>
<comment type="caution">
    <text evidence="2">The sequence shown here is derived from an EMBL/GenBank/DDBJ whole genome shotgun (WGS) entry which is preliminary data.</text>
</comment>
<name>A0A7W8IMK8_9BACL</name>
<dbReference type="AlphaFoldDB" id="A0A7W8IMK8"/>